<evidence type="ECO:0008006" key="4">
    <source>
        <dbReference type="Google" id="ProtNLM"/>
    </source>
</evidence>
<comment type="caution">
    <text evidence="2">The sequence shown here is derived from an EMBL/GenBank/DDBJ whole genome shotgun (WGS) entry which is preliminary data.</text>
</comment>
<keyword evidence="1" id="KW-0472">Membrane</keyword>
<dbReference type="AlphaFoldDB" id="A0A254TAN2"/>
<feature type="transmembrane region" description="Helical" evidence="1">
    <location>
        <begin position="63"/>
        <end position="81"/>
    </location>
</feature>
<proteinExistence type="predicted"/>
<evidence type="ECO:0000256" key="1">
    <source>
        <dbReference type="SAM" id="Phobius"/>
    </source>
</evidence>
<dbReference type="Proteomes" id="UP000197535">
    <property type="component" value="Unassembled WGS sequence"/>
</dbReference>
<evidence type="ECO:0000313" key="3">
    <source>
        <dbReference type="Proteomes" id="UP000197535"/>
    </source>
</evidence>
<dbReference type="RefSeq" id="WP_206047064.1">
    <property type="nucleotide sequence ID" value="NZ_LSTO01000001.1"/>
</dbReference>
<evidence type="ECO:0000313" key="2">
    <source>
        <dbReference type="EMBL" id="OWW19709.1"/>
    </source>
</evidence>
<organism evidence="2 3">
    <name type="scientific">Noviherbaspirillum denitrificans</name>
    <dbReference type="NCBI Taxonomy" id="1968433"/>
    <lineage>
        <taxon>Bacteria</taxon>
        <taxon>Pseudomonadati</taxon>
        <taxon>Pseudomonadota</taxon>
        <taxon>Betaproteobacteria</taxon>
        <taxon>Burkholderiales</taxon>
        <taxon>Oxalobacteraceae</taxon>
        <taxon>Noviherbaspirillum</taxon>
    </lineage>
</organism>
<feature type="transmembrane region" description="Helical" evidence="1">
    <location>
        <begin position="93"/>
        <end position="115"/>
    </location>
</feature>
<gene>
    <name evidence="2" type="ORF">AYR66_09560</name>
</gene>
<dbReference type="EMBL" id="LSTO01000001">
    <property type="protein sequence ID" value="OWW19709.1"/>
    <property type="molecule type" value="Genomic_DNA"/>
</dbReference>
<protein>
    <recommendedName>
        <fullName evidence="4">DUF1269 domain-containing protein</fullName>
    </recommendedName>
</protein>
<sequence>MRRRLYYMLPDVPSARALLDELLLARIEERYMHFWAKEGTPLPDMPEANFFQKTDLVHGVESGILTGGALGVIGGALLVQFPPEGLQLPMVAILFTGIAGVLFGAWASGMVAAAIPNSRLEAFRQGIESGKVLLMVDVPFQRVREIEDMVEKRHPEFKFGGVEPHIPAFP</sequence>
<accession>A0A254TAN2</accession>
<keyword evidence="1" id="KW-1133">Transmembrane helix</keyword>
<keyword evidence="3" id="KW-1185">Reference proteome</keyword>
<name>A0A254TAN2_9BURK</name>
<keyword evidence="1" id="KW-0812">Transmembrane</keyword>
<reference evidence="2 3" key="1">
    <citation type="submission" date="2016-02" db="EMBL/GenBank/DDBJ databases">
        <authorList>
            <person name="Wen L."/>
            <person name="He K."/>
            <person name="Yang H."/>
        </authorList>
    </citation>
    <scope>NUCLEOTIDE SEQUENCE [LARGE SCALE GENOMIC DNA]</scope>
    <source>
        <strain evidence="2 3">TSA40</strain>
    </source>
</reference>